<proteinExistence type="predicted"/>
<gene>
    <name evidence="1" type="ORF">Cni_G26369</name>
</gene>
<dbReference type="EMBL" id="CP136897">
    <property type="protein sequence ID" value="WOL17576.1"/>
    <property type="molecule type" value="Genomic_DNA"/>
</dbReference>
<sequence>MDLMMVMSMYFVLARASSLHNRLPWLLAALRLDRSGQLWVGAIEDSIHNIAAGSTSDPGASAVGEDVRAEFGAVVLKANTTPTLRTSLRWARPHRSWQNMLCMLSEQQMTSSGDIELVEGPILEMAVRVVAGENQLRYQPHQHLDLQLDEQQVRALPLVKPSDVPDLGKR</sequence>
<keyword evidence="2" id="KW-1185">Reference proteome</keyword>
<dbReference type="Proteomes" id="UP001327560">
    <property type="component" value="Chromosome 8"/>
</dbReference>
<accession>A0AAQ3L3M4</accession>
<evidence type="ECO:0000313" key="1">
    <source>
        <dbReference type="EMBL" id="WOL17576.1"/>
    </source>
</evidence>
<name>A0AAQ3L3M4_9LILI</name>
<dbReference type="AlphaFoldDB" id="A0AAQ3L3M4"/>
<organism evidence="1 2">
    <name type="scientific">Canna indica</name>
    <name type="common">Indian-shot</name>
    <dbReference type="NCBI Taxonomy" id="4628"/>
    <lineage>
        <taxon>Eukaryota</taxon>
        <taxon>Viridiplantae</taxon>
        <taxon>Streptophyta</taxon>
        <taxon>Embryophyta</taxon>
        <taxon>Tracheophyta</taxon>
        <taxon>Spermatophyta</taxon>
        <taxon>Magnoliopsida</taxon>
        <taxon>Liliopsida</taxon>
        <taxon>Zingiberales</taxon>
        <taxon>Cannaceae</taxon>
        <taxon>Canna</taxon>
    </lineage>
</organism>
<reference evidence="1 2" key="1">
    <citation type="submission" date="2023-10" db="EMBL/GenBank/DDBJ databases">
        <title>Chromosome-scale genome assembly provides insights into flower coloration mechanisms of Canna indica.</title>
        <authorList>
            <person name="Li C."/>
        </authorList>
    </citation>
    <scope>NUCLEOTIDE SEQUENCE [LARGE SCALE GENOMIC DNA]</scope>
    <source>
        <tissue evidence="1">Flower</tissue>
    </source>
</reference>
<protein>
    <submittedName>
        <fullName evidence="1">Uncharacterized protein</fullName>
    </submittedName>
</protein>
<evidence type="ECO:0000313" key="2">
    <source>
        <dbReference type="Proteomes" id="UP001327560"/>
    </source>
</evidence>